<evidence type="ECO:0000256" key="2">
    <source>
        <dbReference type="ARBA" id="ARBA00022801"/>
    </source>
</evidence>
<dbReference type="PROSITE" id="PS51192">
    <property type="entry name" value="HELICASE_ATP_BIND_1"/>
    <property type="match status" value="1"/>
</dbReference>
<keyword evidence="1" id="KW-0547">Nucleotide-binding</keyword>
<dbReference type="InterPro" id="IPR001650">
    <property type="entry name" value="Helicase_C-like"/>
</dbReference>
<dbReference type="SUPFAM" id="SSF52540">
    <property type="entry name" value="P-loop containing nucleoside triphosphate hydrolases"/>
    <property type="match status" value="1"/>
</dbReference>
<evidence type="ECO:0000256" key="3">
    <source>
        <dbReference type="ARBA" id="ARBA00022806"/>
    </source>
</evidence>
<evidence type="ECO:0008006" key="9">
    <source>
        <dbReference type="Google" id="ProtNLM"/>
    </source>
</evidence>
<dbReference type="GO" id="GO:0016787">
    <property type="term" value="F:hydrolase activity"/>
    <property type="evidence" value="ECO:0007669"/>
    <property type="project" value="UniProtKB-KW"/>
</dbReference>
<dbReference type="GO" id="GO:0003676">
    <property type="term" value="F:nucleic acid binding"/>
    <property type="evidence" value="ECO:0007669"/>
    <property type="project" value="InterPro"/>
</dbReference>
<accession>A0AA91TRS1</accession>
<gene>
    <name evidence="7" type="ORF">CHH57_13145</name>
</gene>
<dbReference type="Proteomes" id="UP000216961">
    <property type="component" value="Unassembled WGS sequence"/>
</dbReference>
<dbReference type="PROSITE" id="PS51194">
    <property type="entry name" value="HELICASE_CTER"/>
    <property type="match status" value="1"/>
</dbReference>
<feature type="domain" description="Helicase C-terminal" evidence="6">
    <location>
        <begin position="279"/>
        <end position="453"/>
    </location>
</feature>
<evidence type="ECO:0000259" key="5">
    <source>
        <dbReference type="PROSITE" id="PS51192"/>
    </source>
</evidence>
<dbReference type="Gene3D" id="3.40.50.300">
    <property type="entry name" value="P-loop containing nucleotide triphosphate hydrolases"/>
    <property type="match status" value="2"/>
</dbReference>
<sequence>MTLQKHRDNIILEIDKTENKSSYIEERADDLLNLGLTMYSRNYSLESLIYNSFAASVLDEQISLHPEQLNVIEELNCNEGVIFSAPTSFGKTFVVFEYIARAKPKNIVLIVPTLALVDEYNKKIIKKYNSFFKEYSVYLTINEDYKYDFEKNNLFILTHDRVLDIKNTNVLKEIDFLVIDEVYKLQKNELDDRVLTLNLAYYYLVKIAKKHLLLAPFIGGIENVDALEKSPKFVKSDYSPVVNKVQTYNVLNKSERDKKVIDIVKSLAEDDKTMVYFPTVTNIYSFISNNMDKFESKPLLDDSVINFIKWIKDEIHEDWYLVKALEKGILVHNGQIPLGIRMFLLNLYNEEESYNILLCTSTLLEGVNTSAKHIVITKPSRGGNKDTHLRFDAFDFYNLVGRSGRLFEHFLGIAHYIKAPEDPIFNKEEAVKTIEFEISGETEDINIHTDNILNEEEYKKFLSLLGISHEDYKLNIGAKFRFKTIQRLYDSYQKNKSDLLKELYAHYENNQRGRLNLVKVLYRIFEGKNQPLYSNIINQLLHKNRLQIKNIVNNTLKYFKKTGIDNIISTTLRLKSSYIEYEFYTKLVVLIYFMRCDKTDANLISILELKVKDNIEYLYFSESTAKRMLKDIGIYERDIEKIIRVIGSNFKDTFELRELLLNNKTKFKNLSYLSLFIINSI</sequence>
<dbReference type="InterPro" id="IPR050474">
    <property type="entry name" value="Hel308_SKI2-like"/>
</dbReference>
<dbReference type="InterPro" id="IPR014001">
    <property type="entry name" value="Helicase_ATP-bd"/>
</dbReference>
<dbReference type="AlphaFoldDB" id="A0AA91TRS1"/>
<dbReference type="InterPro" id="IPR027417">
    <property type="entry name" value="P-loop_NTPase"/>
</dbReference>
<evidence type="ECO:0000313" key="8">
    <source>
        <dbReference type="Proteomes" id="UP000216961"/>
    </source>
</evidence>
<dbReference type="PANTHER" id="PTHR47961:SF6">
    <property type="entry name" value="DNA-DIRECTED DNA POLYMERASE"/>
    <property type="match status" value="1"/>
</dbReference>
<reference evidence="7 8" key="1">
    <citation type="submission" date="2017-07" db="EMBL/GenBank/DDBJ databases">
        <title>Isolation and whole genome analysis of endospore-forming bacteria from heroin.</title>
        <authorList>
            <person name="Kalinowski J."/>
            <person name="Ahrens B."/>
            <person name="Al-Dilaimi A."/>
            <person name="Winkler A."/>
            <person name="Wibberg D."/>
            <person name="Schleenbecker U."/>
            <person name="Ruckert C."/>
            <person name="Wolfel R."/>
            <person name="Grass G."/>
        </authorList>
    </citation>
    <scope>NUCLEOTIDE SEQUENCE [LARGE SCALE GENOMIC DNA]</scope>
    <source>
        <strain evidence="7 8">7521-2</strain>
    </source>
</reference>
<dbReference type="SMART" id="SM00490">
    <property type="entry name" value="HELICc"/>
    <property type="match status" value="1"/>
</dbReference>
<proteinExistence type="predicted"/>
<comment type="caution">
    <text evidence="7">The sequence shown here is derived from an EMBL/GenBank/DDBJ whole genome shotgun (WGS) entry which is preliminary data.</text>
</comment>
<name>A0AA91TRS1_NIACI</name>
<keyword evidence="2" id="KW-0378">Hydrolase</keyword>
<evidence type="ECO:0000259" key="6">
    <source>
        <dbReference type="PROSITE" id="PS51194"/>
    </source>
</evidence>
<feature type="domain" description="Helicase ATP-binding" evidence="5">
    <location>
        <begin position="72"/>
        <end position="214"/>
    </location>
</feature>
<keyword evidence="4" id="KW-0067">ATP-binding</keyword>
<evidence type="ECO:0000313" key="7">
    <source>
        <dbReference type="EMBL" id="PAD82757.1"/>
    </source>
</evidence>
<evidence type="ECO:0000256" key="4">
    <source>
        <dbReference type="ARBA" id="ARBA00022840"/>
    </source>
</evidence>
<dbReference type="GO" id="GO:0005524">
    <property type="term" value="F:ATP binding"/>
    <property type="evidence" value="ECO:0007669"/>
    <property type="project" value="UniProtKB-KW"/>
</dbReference>
<dbReference type="RefSeq" id="WP_095330769.1">
    <property type="nucleotide sequence ID" value="NZ_NPBQ01000081.1"/>
</dbReference>
<organism evidence="7 8">
    <name type="scientific">Niallia circulans</name>
    <name type="common">Bacillus circulans</name>
    <dbReference type="NCBI Taxonomy" id="1397"/>
    <lineage>
        <taxon>Bacteria</taxon>
        <taxon>Bacillati</taxon>
        <taxon>Bacillota</taxon>
        <taxon>Bacilli</taxon>
        <taxon>Bacillales</taxon>
        <taxon>Bacillaceae</taxon>
        <taxon>Niallia</taxon>
    </lineage>
</organism>
<dbReference type="InterPro" id="IPR011545">
    <property type="entry name" value="DEAD/DEAH_box_helicase_dom"/>
</dbReference>
<dbReference type="Pfam" id="PF00270">
    <property type="entry name" value="DEAD"/>
    <property type="match status" value="1"/>
</dbReference>
<evidence type="ECO:0000256" key="1">
    <source>
        <dbReference type="ARBA" id="ARBA00022741"/>
    </source>
</evidence>
<protein>
    <recommendedName>
        <fullName evidence="9">DEAD/DEAH box helicase</fullName>
    </recommendedName>
</protein>
<dbReference type="GO" id="GO:0004386">
    <property type="term" value="F:helicase activity"/>
    <property type="evidence" value="ECO:0007669"/>
    <property type="project" value="UniProtKB-KW"/>
</dbReference>
<keyword evidence="3" id="KW-0347">Helicase</keyword>
<dbReference type="EMBL" id="NPBQ01000081">
    <property type="protein sequence ID" value="PAD82757.1"/>
    <property type="molecule type" value="Genomic_DNA"/>
</dbReference>
<dbReference type="SMART" id="SM00487">
    <property type="entry name" value="DEXDc"/>
    <property type="match status" value="1"/>
</dbReference>
<dbReference type="PANTHER" id="PTHR47961">
    <property type="entry name" value="DNA POLYMERASE THETA, PUTATIVE (AFU_ORTHOLOGUE AFUA_1G05260)-RELATED"/>
    <property type="match status" value="1"/>
</dbReference>